<feature type="transmembrane region" description="Helical" evidence="2">
    <location>
        <begin position="186"/>
        <end position="210"/>
    </location>
</feature>
<feature type="domain" description="Guanylate cyclase" evidence="3">
    <location>
        <begin position="12"/>
        <end position="126"/>
    </location>
</feature>
<dbReference type="GO" id="GO:0035556">
    <property type="term" value="P:intracellular signal transduction"/>
    <property type="evidence" value="ECO:0007669"/>
    <property type="project" value="InterPro"/>
</dbReference>
<feature type="repeat" description="TPR" evidence="1">
    <location>
        <begin position="483"/>
        <end position="516"/>
    </location>
</feature>
<dbReference type="GO" id="GO:0006171">
    <property type="term" value="P:cAMP biosynthetic process"/>
    <property type="evidence" value="ECO:0007669"/>
    <property type="project" value="TreeGrafter"/>
</dbReference>
<evidence type="ECO:0000256" key="1">
    <source>
        <dbReference type="PROSITE-ProRule" id="PRU00339"/>
    </source>
</evidence>
<dbReference type="InterPro" id="IPR019734">
    <property type="entry name" value="TPR_rpt"/>
</dbReference>
<dbReference type="InterPro" id="IPR029787">
    <property type="entry name" value="Nucleotide_cyclase"/>
</dbReference>
<accession>E0XQY2</accession>
<dbReference type="AlphaFoldDB" id="E0XQY2"/>
<reference evidence="4" key="1">
    <citation type="journal article" date="2011" name="Environ. Microbiol.">
        <title>Time-series analyses of Monterey Bay coastal microbial picoplankton using a 'genome proxy' microarray.</title>
        <authorList>
            <person name="Rich V.I."/>
            <person name="Pham V.D."/>
            <person name="Eppley J."/>
            <person name="Shi Y."/>
            <person name="DeLong E.F."/>
        </authorList>
    </citation>
    <scope>NUCLEOTIDE SEQUENCE</scope>
</reference>
<dbReference type="EMBL" id="GU474848">
    <property type="protein sequence ID" value="ADI16823.1"/>
    <property type="molecule type" value="Genomic_DNA"/>
</dbReference>
<dbReference type="SUPFAM" id="SSF55073">
    <property type="entry name" value="Nucleotide cyclase"/>
    <property type="match status" value="1"/>
</dbReference>
<dbReference type="SUPFAM" id="SSF48452">
    <property type="entry name" value="TPR-like"/>
    <property type="match status" value="1"/>
</dbReference>
<proteinExistence type="predicted"/>
<dbReference type="InterPro" id="IPR050697">
    <property type="entry name" value="Adenylyl/Guanylyl_Cyclase_3/4"/>
</dbReference>
<dbReference type="PANTHER" id="PTHR43081:SF19">
    <property type="entry name" value="PH-SENSITIVE ADENYLATE CYCLASE RV1264"/>
    <property type="match status" value="1"/>
</dbReference>
<organism evidence="4">
    <name type="scientific">uncultured alpha proteobacterium HF0010_13E22</name>
    <dbReference type="NCBI Taxonomy" id="710801"/>
    <lineage>
        <taxon>Bacteria</taxon>
        <taxon>Pseudomonadati</taxon>
        <taxon>Pseudomonadota</taxon>
        <taxon>Alphaproteobacteria</taxon>
        <taxon>environmental samples</taxon>
    </lineage>
</organism>
<dbReference type="InterPro" id="IPR011990">
    <property type="entry name" value="TPR-like_helical_dom_sf"/>
</dbReference>
<keyword evidence="1" id="KW-0802">TPR repeat</keyword>
<protein>
    <submittedName>
        <fullName evidence="4">Adenylate cyclase, family 3 (Some proteins contain hamp domain)</fullName>
    </submittedName>
</protein>
<dbReference type="InterPro" id="IPR001054">
    <property type="entry name" value="A/G_cyclase"/>
</dbReference>
<dbReference type="Pfam" id="PF00211">
    <property type="entry name" value="Guanylate_cyc"/>
    <property type="match status" value="1"/>
</dbReference>
<dbReference type="PANTHER" id="PTHR43081">
    <property type="entry name" value="ADENYLATE CYCLASE, TERMINAL-DIFFERENTIATION SPECIFIC-RELATED"/>
    <property type="match status" value="1"/>
</dbReference>
<keyword evidence="2" id="KW-0812">Transmembrane</keyword>
<dbReference type="CDD" id="cd07302">
    <property type="entry name" value="CHD"/>
    <property type="match status" value="1"/>
</dbReference>
<dbReference type="PROSITE" id="PS50005">
    <property type="entry name" value="TPR"/>
    <property type="match status" value="1"/>
</dbReference>
<keyword evidence="2" id="KW-1133">Transmembrane helix</keyword>
<dbReference type="Gene3D" id="3.30.70.1230">
    <property type="entry name" value="Nucleotide cyclase"/>
    <property type="match status" value="1"/>
</dbReference>
<dbReference type="PROSITE" id="PS50125">
    <property type="entry name" value="GUANYLATE_CYCLASE_2"/>
    <property type="match status" value="1"/>
</dbReference>
<keyword evidence="2" id="KW-0472">Membrane</keyword>
<evidence type="ECO:0000256" key="2">
    <source>
        <dbReference type="SAM" id="Phobius"/>
    </source>
</evidence>
<evidence type="ECO:0000259" key="3">
    <source>
        <dbReference type="PROSITE" id="PS50125"/>
    </source>
</evidence>
<name>E0XQY2_9PROT</name>
<dbReference type="Gene3D" id="1.25.40.10">
    <property type="entry name" value="Tetratricopeptide repeat domain"/>
    <property type="match status" value="1"/>
</dbReference>
<sequence>MPAERLDRKVTVILATDVAAYSKHVEQDESLTIKTYSEREAVLLKLIKDFRGRVFNTAGDSVLAEFASAVDAVECAAAFQVQMVEINSQPDTKCKLEFRIGINMGDVVQKDGNLLGDGVNIAARLEALSQPNGVSVSKSIHDLVAPKTNLAFNDLGIQKIKENEFHAFDLMMKHSKGRSRKYAKGINFRTLLAAMTIAAISIAGGIFFILSYEKPADNQHIAVLTSVPVILVEPIGVSENQKELQKPFTESVISGLSDFRGINVLSGNNSFFISNSNLSDKQIAEKFNVDYVVRGMIQTYGDKSRMNISLADLEQNKVIWSDQIDFNFEEIFELQDRVNDSILSQLQVEAVAGDIVNDLREYAQNFEFLTLYLNWSAELQKWNPESHARAETFLSEMNELDSDNLLLHSATGWQTFQRVVFGLSTSFESDVEIMKTRNALAIQTMGRGEDYAQRAMFEYFFFSKTCEAALADVETSLKRGQNVRVYQITGAVYAACDRVEEAIIYNRKALAATPNDIGWFLTVDLVSNLWKLDRHEEIKEVIEAKIDAADMDPRITAIFAVVEQKAGNKKRAKELIARAKINGLVPDRIKTWLQGQPAAIKLIEQINEIDPF</sequence>
<dbReference type="GO" id="GO:0004016">
    <property type="term" value="F:adenylate cyclase activity"/>
    <property type="evidence" value="ECO:0007669"/>
    <property type="project" value="UniProtKB-ARBA"/>
</dbReference>
<evidence type="ECO:0000313" key="4">
    <source>
        <dbReference type="EMBL" id="ADI16823.1"/>
    </source>
</evidence>